<proteinExistence type="predicted"/>
<dbReference type="AlphaFoldDB" id="F9F5P1"/>
<organism evidence="1">
    <name type="scientific">Fusarium oxysporum (strain Fo5176)</name>
    <name type="common">Fusarium vascular wilt</name>
    <dbReference type="NCBI Taxonomy" id="660025"/>
    <lineage>
        <taxon>Eukaryota</taxon>
        <taxon>Fungi</taxon>
        <taxon>Dikarya</taxon>
        <taxon>Ascomycota</taxon>
        <taxon>Pezizomycotina</taxon>
        <taxon>Sordariomycetes</taxon>
        <taxon>Hypocreomycetidae</taxon>
        <taxon>Hypocreales</taxon>
        <taxon>Nectriaceae</taxon>
        <taxon>Fusarium</taxon>
        <taxon>Fusarium oxysporum species complex</taxon>
    </lineage>
</organism>
<sequence>MPRTIRTLRVHSLTILLPSCPSSNRKTNRPIAVPLTSATNNITKMQPATLLAFLVTLTATSHAFPAEPGSQALDLEKRRCPTHNVIGWQGGGCEWDWGNDCKERCRETASQHGCCPRTWGHRTDNAGCAWGWQTCQCYCDKA</sequence>
<dbReference type="EMBL" id="AFQF01000566">
    <property type="protein sequence ID" value="EGU87765.1"/>
    <property type="molecule type" value="Genomic_DNA"/>
</dbReference>
<protein>
    <submittedName>
        <fullName evidence="1">Uncharacterized protein</fullName>
    </submittedName>
</protein>
<comment type="caution">
    <text evidence="1">The sequence shown here is derived from an EMBL/GenBank/DDBJ whole genome shotgun (WGS) entry which is preliminary data.</text>
</comment>
<gene>
    <name evidence="1" type="ORF">FOXB_01716</name>
</gene>
<reference evidence="1" key="1">
    <citation type="journal article" date="2012" name="Mol. Plant Microbe Interact.">
        <title>A highly conserved effector in Fusarium oxysporum is required for full virulence on Arabidopsis.</title>
        <authorList>
            <person name="Thatcher L.F."/>
            <person name="Gardiner D.M."/>
            <person name="Kazan K."/>
            <person name="Manners J."/>
        </authorList>
    </citation>
    <scope>NUCLEOTIDE SEQUENCE [LARGE SCALE GENOMIC DNA]</scope>
    <source>
        <strain evidence="1">Fo5176</strain>
    </source>
</reference>
<name>F9F5P1_FUSOF</name>
<accession>F9F5P1</accession>
<evidence type="ECO:0000313" key="1">
    <source>
        <dbReference type="EMBL" id="EGU87765.1"/>
    </source>
</evidence>